<evidence type="ECO:0000256" key="1">
    <source>
        <dbReference type="SAM" id="Phobius"/>
    </source>
</evidence>
<name>A0A369ABW1_9GAMM</name>
<comment type="caution">
    <text evidence="2">The sequence shown here is derived from an EMBL/GenBank/DDBJ whole genome shotgun (WGS) entry which is preliminary data.</text>
</comment>
<proteinExistence type="predicted"/>
<evidence type="ECO:0000313" key="2">
    <source>
        <dbReference type="EMBL" id="RCX06839.1"/>
    </source>
</evidence>
<reference evidence="2 3" key="1">
    <citation type="submission" date="2018-07" db="EMBL/GenBank/DDBJ databases">
        <title>Genomic Encyclopedia of Type Strains, Phase III (KMG-III): the genomes of soil and plant-associated and newly described type strains.</title>
        <authorList>
            <person name="Whitman W."/>
        </authorList>
    </citation>
    <scope>NUCLEOTIDE SEQUENCE [LARGE SCALE GENOMIC DNA]</scope>
    <source>
        <strain evidence="2 3">CECT 7731</strain>
    </source>
</reference>
<accession>A0A369ABW1</accession>
<evidence type="ECO:0000313" key="3">
    <source>
        <dbReference type="Proteomes" id="UP000253506"/>
    </source>
</evidence>
<feature type="transmembrane region" description="Helical" evidence="1">
    <location>
        <begin position="252"/>
        <end position="270"/>
    </location>
</feature>
<keyword evidence="1" id="KW-0472">Membrane</keyword>
<dbReference type="EMBL" id="QPJQ01000008">
    <property type="protein sequence ID" value="RCX06839.1"/>
    <property type="molecule type" value="Genomic_DNA"/>
</dbReference>
<sequence length="865" mass="97802">MAAVTESLQRRLQQKSLLLMGAIFLVVALLSVFFIETLTQAAKDKNLVLKHQVAEQAFNAYLARAEDEMKFIGQDLSSSDYIAGRELDLLFSHHEVLFFGGLDFFYIEWANGNSSMDPRARLFTKTDFKAVIGAGLLNRWASVKTDDGASLLMLKTKLLSAEKDSTGFLYGFISLNDNLTLANELLESAGVSAVRIYDVSHNRVLLEERKAGVNLSNNTLRASLPLVSPIQANLQLDVIEAHSISSAIFTNALPLILSVGVVLLVFYFLLARQMKILIFQPIETVVYKHQEELIPYIELQPIQRQNRQLMAEIQAKNKRFLLLSDSINSAVIFCNEVAEVELINSEARHVFPDSVKARTLFDFMPIASHRSIQDALKGNIGITFDLTMNDLGRIYQWQAYTFRNENDYRGLLLVGKNITRETSLTWQLEQLHPLSSLVEKKVDTDAILNELNYLSTLPDHIESSHLQGWMTLLLSVLDDISQQETDVSYLPLGDIFRQESDRVMAAMGMEATRAVVDCSVESGSKVVAIGKHFRGLVRTLLMMVMSNDMAERRLSIRFISDMELEIIAMNDMAFRPLFFWMIKMLSESLGGQKQTLQNNALQLNLMMEVNHSAEETLSLKPNQVIAWVANDYPYASNITEALQRFGLEVEVYASSDSFFTQSSVLTKFDAVLIGCDKDVQSQIDMTLALKLKHKRDHLPVIWLNSRFPLHIDDSVYTLQGCFFDYNLYQVLLKACEEDGISIAHYNEEEVCWVMVGGSRVTKAIWYNELDQCTIATQWLADLVDYDVVLSYQPNAIIVLLEPQPSAVILAAQAAFPNVRFYAVQKWLEMPDNVVVFDLVSPNSGEKIRFFAKDVMQHNTNSRSNE</sequence>
<dbReference type="AlphaFoldDB" id="A0A369ABW1"/>
<dbReference type="Gene3D" id="3.30.450.220">
    <property type="entry name" value="LuxQ periplasmic domain, N-terminal subdomain"/>
    <property type="match status" value="1"/>
</dbReference>
<keyword evidence="1" id="KW-1133">Transmembrane helix</keyword>
<protein>
    <submittedName>
        <fullName evidence="2">Uncharacterized protein</fullName>
    </submittedName>
</protein>
<dbReference type="Proteomes" id="UP000253506">
    <property type="component" value="Unassembled WGS sequence"/>
</dbReference>
<dbReference type="InterPro" id="IPR043056">
    <property type="entry name" value="LuxQ-periplasm_N"/>
</dbReference>
<feature type="transmembrane region" description="Helical" evidence="1">
    <location>
        <begin position="17"/>
        <end position="35"/>
    </location>
</feature>
<gene>
    <name evidence="2" type="ORF">DFP77_108103</name>
</gene>
<dbReference type="OrthoDB" id="6092364at2"/>
<dbReference type="RefSeq" id="WP_114411452.1">
    <property type="nucleotide sequence ID" value="NZ_JBQDNF010000055.1"/>
</dbReference>
<organism evidence="2 3">
    <name type="scientific">Marinomonas foliarum</name>
    <dbReference type="NCBI Taxonomy" id="491950"/>
    <lineage>
        <taxon>Bacteria</taxon>
        <taxon>Pseudomonadati</taxon>
        <taxon>Pseudomonadota</taxon>
        <taxon>Gammaproteobacteria</taxon>
        <taxon>Oceanospirillales</taxon>
        <taxon>Oceanospirillaceae</taxon>
        <taxon>Marinomonas</taxon>
    </lineage>
</organism>
<keyword evidence="1" id="KW-0812">Transmembrane</keyword>